<dbReference type="InterPro" id="IPR007526">
    <property type="entry name" value="SWIRM"/>
</dbReference>
<evidence type="ECO:0000256" key="3">
    <source>
        <dbReference type="SAM" id="MobiDB-lite"/>
    </source>
</evidence>
<evidence type="ECO:0000313" key="6">
    <source>
        <dbReference type="Proteomes" id="UP001497512"/>
    </source>
</evidence>
<dbReference type="SUPFAM" id="SSF46689">
    <property type="entry name" value="Homeodomain-like"/>
    <property type="match status" value="1"/>
</dbReference>
<dbReference type="Gene3D" id="1.10.10.10">
    <property type="entry name" value="Winged helix-like DNA-binding domain superfamily/Winged helix DNA-binding domain"/>
    <property type="match status" value="1"/>
</dbReference>
<name>A0ABP0UU78_9BRYO</name>
<evidence type="ECO:0000313" key="5">
    <source>
        <dbReference type="EMBL" id="CAK9229508.1"/>
    </source>
</evidence>
<dbReference type="InterPro" id="IPR009057">
    <property type="entry name" value="Homeodomain-like_sf"/>
</dbReference>
<dbReference type="Proteomes" id="UP001497512">
    <property type="component" value="Chromosome 6"/>
</dbReference>
<dbReference type="SUPFAM" id="SSF51905">
    <property type="entry name" value="FAD/NAD(P)-binding domain"/>
    <property type="match status" value="1"/>
</dbReference>
<dbReference type="PANTHER" id="PTHR10742:SF373">
    <property type="entry name" value="LYSINE-SPECIFIC HISTONE DEMETHYLASE 1 HOMOLOG 2"/>
    <property type="match status" value="1"/>
</dbReference>
<proteinExistence type="inferred from homology"/>
<feature type="compositionally biased region" description="Basic and acidic residues" evidence="3">
    <location>
        <begin position="170"/>
        <end position="179"/>
    </location>
</feature>
<comment type="similarity">
    <text evidence="1">Belongs to the flavin monoamine oxidase family.</text>
</comment>
<dbReference type="Pfam" id="PF01593">
    <property type="entry name" value="Amino_oxidase"/>
    <property type="match status" value="1"/>
</dbReference>
<evidence type="ECO:0000256" key="1">
    <source>
        <dbReference type="ARBA" id="ARBA00005995"/>
    </source>
</evidence>
<feature type="region of interest" description="Disordered" evidence="3">
    <location>
        <begin position="1"/>
        <end position="86"/>
    </location>
</feature>
<evidence type="ECO:0000256" key="2">
    <source>
        <dbReference type="ARBA" id="ARBA00022853"/>
    </source>
</evidence>
<dbReference type="Gene3D" id="3.50.50.60">
    <property type="entry name" value="FAD/NAD(P)-binding domain"/>
    <property type="match status" value="1"/>
</dbReference>
<feature type="region of interest" description="Disordered" evidence="3">
    <location>
        <begin position="161"/>
        <end position="201"/>
    </location>
</feature>
<dbReference type="SUPFAM" id="SSF54373">
    <property type="entry name" value="FAD-linked reductases, C-terminal domain"/>
    <property type="match status" value="1"/>
</dbReference>
<keyword evidence="2" id="KW-0156">Chromatin regulator</keyword>
<feature type="domain" description="SWIRM" evidence="4">
    <location>
        <begin position="231"/>
        <end position="332"/>
    </location>
</feature>
<keyword evidence="6" id="KW-1185">Reference proteome</keyword>
<dbReference type="InterPro" id="IPR036188">
    <property type="entry name" value="FAD/NAD-bd_sf"/>
</dbReference>
<dbReference type="PANTHER" id="PTHR10742">
    <property type="entry name" value="FLAVIN MONOAMINE OXIDASE"/>
    <property type="match status" value="1"/>
</dbReference>
<gene>
    <name evidence="5" type="ORF">CSSPTR1EN2_LOCUS19768</name>
</gene>
<dbReference type="PROSITE" id="PS50934">
    <property type="entry name" value="SWIRM"/>
    <property type="match status" value="1"/>
</dbReference>
<protein>
    <recommendedName>
        <fullName evidence="4">SWIRM domain-containing protein</fullName>
    </recommendedName>
</protein>
<reference evidence="5" key="1">
    <citation type="submission" date="2024-02" db="EMBL/GenBank/DDBJ databases">
        <authorList>
            <consortium name="ELIXIR-Norway"/>
            <consortium name="Elixir Norway"/>
        </authorList>
    </citation>
    <scope>NUCLEOTIDE SEQUENCE</scope>
</reference>
<dbReference type="InterPro" id="IPR050281">
    <property type="entry name" value="Flavin_monoamine_oxidase"/>
</dbReference>
<dbReference type="Gene3D" id="3.90.660.10">
    <property type="match status" value="1"/>
</dbReference>
<accession>A0ABP0UU78</accession>
<dbReference type="Pfam" id="PF04433">
    <property type="entry name" value="SWIRM"/>
    <property type="match status" value="1"/>
</dbReference>
<dbReference type="InterPro" id="IPR002937">
    <property type="entry name" value="Amino_oxidase"/>
</dbReference>
<dbReference type="EMBL" id="OZ019898">
    <property type="protein sequence ID" value="CAK9229508.1"/>
    <property type="molecule type" value="Genomic_DNA"/>
</dbReference>
<evidence type="ECO:0000259" key="4">
    <source>
        <dbReference type="PROSITE" id="PS50934"/>
    </source>
</evidence>
<sequence>MEKVASAPNIPAAVDATNNSNMGEMGGGVLTSKVTSGPTVGSASGEGGGAMPGTNLQQSPLGGGGAMPGTNLQQSPSGGGGLRRLHNGRFAPQAAREEDLKEGFVSRVRNVVKSGDMAITEKKKRIRIRKKKVTTVLPPGNSGIQQDTVTLTTVAQKKKRIRIRNRKRKQPEIVAKDDGTSPVEGRQSKRPARQHAKVSTYDESALDAAIEEQLGMQSQGKGHKRKLGNVDKDITMEAMIAAAIGFPRDALTEEEIEAGVVSTVGSQEQANYIVVRNHILATWRENVNTWLEQETVMETIRSLHSKLVASAYDFLLSHGYINFGVAPAIKAKVPAEKDKASVVVIGAGLAGLAAARHLLAIGHKVVVVEGRLRPGGRVYTKKMEGEKVWAAADLGGSVVTGIHGNPLGVLARQMNLPLHKIRDQCPIYQPHGQPAQKDVDNKVEAEFNKLLDTCGKWRENKEHTADQVSLGETLERLRLSSGVGLGQEERQLYDWHSANLEYANASLLTNLSLAYWDQDDPYEMGGDHCFLPGGNVQFVAALTEGLPIFYGKTVKAICYGNDGVKVIAHNQVFECDMVLCTVPLGVLKKGLIKFEPELPKRKMDAIRRLGFGLLNKVVMLFPRVFWGTDIDTFGHLEEDPKNRGEYFLFYSYAGVSGGPLLMALVAGEAAIKFERTPPLEAVTRVMSILRGIFEPKGIRVPNPVQTVCTRWGSDSLCFGSYSNVAVGASGEDYDILAESVDDRLFFAGEATNRQYPATMHGAFLSGHREAAKIARAAAARMAPPKPLIPVQKDMRLYMATLADLFKEPDLDFGSFSIIFDQQTKDPSSLALVRLVYDMPVQMPSRADTPEVRTDQSVPAEEQLHLYTTITRQQAFDLRDVKGGDREKYVYLCQKFGVKLVGRRGLGPAGDALVVAIKWNRAARNEGSTMQKFP</sequence>
<organism evidence="5 6">
    <name type="scientific">Sphagnum troendelagicum</name>
    <dbReference type="NCBI Taxonomy" id="128251"/>
    <lineage>
        <taxon>Eukaryota</taxon>
        <taxon>Viridiplantae</taxon>
        <taxon>Streptophyta</taxon>
        <taxon>Embryophyta</taxon>
        <taxon>Bryophyta</taxon>
        <taxon>Sphagnophytina</taxon>
        <taxon>Sphagnopsida</taxon>
        <taxon>Sphagnales</taxon>
        <taxon>Sphagnaceae</taxon>
        <taxon>Sphagnum</taxon>
    </lineage>
</organism>
<dbReference type="InterPro" id="IPR036388">
    <property type="entry name" value="WH-like_DNA-bd_sf"/>
</dbReference>
<feature type="compositionally biased region" description="Polar residues" evidence="3">
    <location>
        <begin position="32"/>
        <end position="42"/>
    </location>
</feature>